<protein>
    <submittedName>
        <fullName evidence="1">Uncharacterized protein</fullName>
    </submittedName>
</protein>
<dbReference type="EMBL" id="CAXIPU020000468">
    <property type="protein sequence ID" value="CAL1672240.1"/>
    <property type="molecule type" value="Genomic_DNA"/>
</dbReference>
<sequence>MCTNCGADIDVSNSSNFFVSISLESQLQKLTENNDFVHAVMNHRFNRNKIKENALEDLYDGDEYKKHFEKGDVLSSPYNFSYSFFTDGVHTGKSNNKTLWPIYLTVNELPISERNKYVLLASLYIEPKGPNQKFFYNRLSTKLINFPQKDSDGFAMAKKLLVKLFHFVALLIQLQGTNCSIFSHLLPTMVVHSVTKNQSAHGKDKDLQFQFILLRKEHWSLRRKIYLKHFRGKMK</sequence>
<name>A0AAV2MY32_9HYME</name>
<dbReference type="Proteomes" id="UP001497644">
    <property type="component" value="Unassembled WGS sequence"/>
</dbReference>
<dbReference type="AlphaFoldDB" id="A0AAV2MY32"/>
<gene>
    <name evidence="1" type="ORF">LPLAT_LOCUS6917</name>
</gene>
<proteinExistence type="predicted"/>
<comment type="caution">
    <text evidence="1">The sequence shown here is derived from an EMBL/GenBank/DDBJ whole genome shotgun (WGS) entry which is preliminary data.</text>
</comment>
<keyword evidence="2" id="KW-1185">Reference proteome</keyword>
<evidence type="ECO:0000313" key="1">
    <source>
        <dbReference type="EMBL" id="CAL1672240.1"/>
    </source>
</evidence>
<accession>A0AAV2MY32</accession>
<organism evidence="1 2">
    <name type="scientific">Lasius platythorax</name>
    <dbReference type="NCBI Taxonomy" id="488582"/>
    <lineage>
        <taxon>Eukaryota</taxon>
        <taxon>Metazoa</taxon>
        <taxon>Ecdysozoa</taxon>
        <taxon>Arthropoda</taxon>
        <taxon>Hexapoda</taxon>
        <taxon>Insecta</taxon>
        <taxon>Pterygota</taxon>
        <taxon>Neoptera</taxon>
        <taxon>Endopterygota</taxon>
        <taxon>Hymenoptera</taxon>
        <taxon>Apocrita</taxon>
        <taxon>Aculeata</taxon>
        <taxon>Formicoidea</taxon>
        <taxon>Formicidae</taxon>
        <taxon>Formicinae</taxon>
        <taxon>Lasius</taxon>
        <taxon>Lasius</taxon>
    </lineage>
</organism>
<reference evidence="1" key="1">
    <citation type="submission" date="2024-04" db="EMBL/GenBank/DDBJ databases">
        <authorList>
            <consortium name="Molecular Ecology Group"/>
        </authorList>
    </citation>
    <scope>NUCLEOTIDE SEQUENCE</scope>
</reference>
<evidence type="ECO:0000313" key="2">
    <source>
        <dbReference type="Proteomes" id="UP001497644"/>
    </source>
</evidence>